<proteinExistence type="predicted"/>
<keyword evidence="1" id="KW-1133">Transmembrane helix</keyword>
<evidence type="ECO:0000313" key="2">
    <source>
        <dbReference type="EMBL" id="KPJ73798.1"/>
    </source>
</evidence>
<comment type="caution">
    <text evidence="2">The sequence shown here is derived from an EMBL/GenBank/DDBJ whole genome shotgun (WGS) entry which is preliminary data.</text>
</comment>
<reference evidence="2 3" key="1">
    <citation type="journal article" date="2015" name="Microbiome">
        <title>Genomic resolution of linkages in carbon, nitrogen, and sulfur cycling among widespread estuary sediment bacteria.</title>
        <authorList>
            <person name="Baker B.J."/>
            <person name="Lazar C.S."/>
            <person name="Teske A.P."/>
            <person name="Dick G.J."/>
        </authorList>
    </citation>
    <scope>NUCLEOTIDE SEQUENCE [LARGE SCALE GENOMIC DNA]</scope>
    <source>
        <strain evidence="2">DG_78</strain>
    </source>
</reference>
<dbReference type="Proteomes" id="UP000051012">
    <property type="component" value="Unassembled WGS sequence"/>
</dbReference>
<keyword evidence="1" id="KW-0812">Transmembrane</keyword>
<keyword evidence="1" id="KW-0472">Membrane</keyword>
<sequence>MTYRCTGRRAYSVLRRAYGVLCFIIAVVLLLTFCDNRIIERATINYFPYEEGNWWRYLGDSDTLLVEVEPSDTLLQTEVTPVSFGGNIKYFVEDDRALSEYVNIVYNFSGDDYTIIENFITRIELPLVYDNVYQDSLIDSLNVFGQWVTAQYRMSGAISEWENTDITEVFDTLYSEAGYKIELVTIYNLTSQDTTITDTTYLEEYYVPNKGLVRFYDGETWYDLIEYEVR</sequence>
<name>A0A0S7YGJ9_UNCT6</name>
<accession>A0A0S7YGJ9</accession>
<dbReference type="AlphaFoldDB" id="A0A0S7YGJ9"/>
<protein>
    <submittedName>
        <fullName evidence="2">Uncharacterized protein</fullName>
    </submittedName>
</protein>
<organism evidence="2 3">
    <name type="scientific">candidate division TA06 bacterium DG_78</name>
    <dbReference type="NCBI Taxonomy" id="1703772"/>
    <lineage>
        <taxon>Bacteria</taxon>
        <taxon>Bacteria division TA06</taxon>
    </lineage>
</organism>
<evidence type="ECO:0000313" key="3">
    <source>
        <dbReference type="Proteomes" id="UP000051012"/>
    </source>
</evidence>
<evidence type="ECO:0000256" key="1">
    <source>
        <dbReference type="SAM" id="Phobius"/>
    </source>
</evidence>
<gene>
    <name evidence="2" type="ORF">AMJ52_03075</name>
</gene>
<dbReference type="EMBL" id="LJNI01000027">
    <property type="protein sequence ID" value="KPJ73798.1"/>
    <property type="molecule type" value="Genomic_DNA"/>
</dbReference>
<feature type="transmembrane region" description="Helical" evidence="1">
    <location>
        <begin position="12"/>
        <end position="33"/>
    </location>
</feature>